<organism evidence="1 2">
    <name type="scientific">Luteolibacter rhizosphaerae</name>
    <dbReference type="NCBI Taxonomy" id="2989719"/>
    <lineage>
        <taxon>Bacteria</taxon>
        <taxon>Pseudomonadati</taxon>
        <taxon>Verrucomicrobiota</taxon>
        <taxon>Verrucomicrobiia</taxon>
        <taxon>Verrucomicrobiales</taxon>
        <taxon>Verrucomicrobiaceae</taxon>
        <taxon>Luteolibacter</taxon>
    </lineage>
</organism>
<reference evidence="1" key="1">
    <citation type="submission" date="2022-10" db="EMBL/GenBank/DDBJ databases">
        <title>Luteolibacter sp. GHJ8, whole genome shotgun sequencing project.</title>
        <authorList>
            <person name="Zhao G."/>
            <person name="Shen L."/>
        </authorList>
    </citation>
    <scope>NUCLEOTIDE SEQUENCE</scope>
    <source>
        <strain evidence="1">GHJ8</strain>
    </source>
</reference>
<sequence length="50" mass="5486">MKPVCYALLLALAALSTGCIVRETVTEHGEVVSDKLKVEEPFEKKEVPTL</sequence>
<evidence type="ECO:0000313" key="2">
    <source>
        <dbReference type="Proteomes" id="UP001165653"/>
    </source>
</evidence>
<name>A0ABT3G7X1_9BACT</name>
<keyword evidence="2" id="KW-1185">Reference proteome</keyword>
<accession>A0ABT3G7X1</accession>
<evidence type="ECO:0008006" key="3">
    <source>
        <dbReference type="Google" id="ProtNLM"/>
    </source>
</evidence>
<evidence type="ECO:0000313" key="1">
    <source>
        <dbReference type="EMBL" id="MCW1915953.1"/>
    </source>
</evidence>
<dbReference type="EMBL" id="JAPDDR010000011">
    <property type="protein sequence ID" value="MCW1915953.1"/>
    <property type="molecule type" value="Genomic_DNA"/>
</dbReference>
<dbReference type="RefSeq" id="WP_264515516.1">
    <property type="nucleotide sequence ID" value="NZ_JAPDDR010000011.1"/>
</dbReference>
<dbReference type="PROSITE" id="PS51257">
    <property type="entry name" value="PROKAR_LIPOPROTEIN"/>
    <property type="match status" value="1"/>
</dbReference>
<comment type="caution">
    <text evidence="1">The sequence shown here is derived from an EMBL/GenBank/DDBJ whole genome shotgun (WGS) entry which is preliminary data.</text>
</comment>
<gene>
    <name evidence="1" type="ORF">OJ996_20360</name>
</gene>
<dbReference type="Proteomes" id="UP001165653">
    <property type="component" value="Unassembled WGS sequence"/>
</dbReference>
<proteinExistence type="predicted"/>
<protein>
    <recommendedName>
        <fullName evidence="3">Lipoprotein</fullName>
    </recommendedName>
</protein>